<feature type="transmembrane region" description="Helical" evidence="7">
    <location>
        <begin position="33"/>
        <end position="55"/>
    </location>
</feature>
<protein>
    <submittedName>
        <fullName evidence="9">Maltodextrin ABC transporter, permease protein MdxF</fullName>
    </submittedName>
</protein>
<dbReference type="PANTHER" id="PTHR43005">
    <property type="entry name" value="BLR7065 PROTEIN"/>
    <property type="match status" value="1"/>
</dbReference>
<evidence type="ECO:0000256" key="2">
    <source>
        <dbReference type="ARBA" id="ARBA00022448"/>
    </source>
</evidence>
<evidence type="ECO:0000256" key="4">
    <source>
        <dbReference type="ARBA" id="ARBA00022692"/>
    </source>
</evidence>
<organism evidence="9">
    <name type="scientific">uncultured Thermomicrobiales bacterium</name>
    <dbReference type="NCBI Taxonomy" id="1645740"/>
    <lineage>
        <taxon>Bacteria</taxon>
        <taxon>Pseudomonadati</taxon>
        <taxon>Thermomicrobiota</taxon>
        <taxon>Thermomicrobia</taxon>
        <taxon>Thermomicrobiales</taxon>
        <taxon>environmental samples</taxon>
    </lineage>
</organism>
<feature type="transmembrane region" description="Helical" evidence="7">
    <location>
        <begin position="229"/>
        <end position="251"/>
    </location>
</feature>
<evidence type="ECO:0000256" key="1">
    <source>
        <dbReference type="ARBA" id="ARBA00004651"/>
    </source>
</evidence>
<keyword evidence="5 7" id="KW-1133">Transmembrane helix</keyword>
<dbReference type="InterPro" id="IPR000515">
    <property type="entry name" value="MetI-like"/>
</dbReference>
<accession>A0A6J4V4M7</accession>
<name>A0A6J4V4M7_9BACT</name>
<keyword evidence="4 7" id="KW-0812">Transmembrane</keyword>
<dbReference type="AlphaFoldDB" id="A0A6J4V4M7"/>
<keyword evidence="6 7" id="KW-0472">Membrane</keyword>
<dbReference type="PROSITE" id="PS50928">
    <property type="entry name" value="ABC_TM1"/>
    <property type="match status" value="1"/>
</dbReference>
<feature type="transmembrane region" description="Helical" evidence="7">
    <location>
        <begin position="183"/>
        <end position="208"/>
    </location>
</feature>
<dbReference type="GO" id="GO:0055085">
    <property type="term" value="P:transmembrane transport"/>
    <property type="evidence" value="ECO:0007669"/>
    <property type="project" value="InterPro"/>
</dbReference>
<gene>
    <name evidence="9" type="ORF">AVDCRST_MAG70-2256</name>
</gene>
<feature type="transmembrane region" description="Helical" evidence="7">
    <location>
        <begin position="98"/>
        <end position="121"/>
    </location>
</feature>
<evidence type="ECO:0000256" key="3">
    <source>
        <dbReference type="ARBA" id="ARBA00022475"/>
    </source>
</evidence>
<proteinExistence type="inferred from homology"/>
<dbReference type="InterPro" id="IPR035906">
    <property type="entry name" value="MetI-like_sf"/>
</dbReference>
<keyword evidence="2 7" id="KW-0813">Transport</keyword>
<dbReference type="Gene3D" id="1.10.3720.10">
    <property type="entry name" value="MetI-like"/>
    <property type="match status" value="1"/>
</dbReference>
<comment type="subcellular location">
    <subcellularLocation>
        <location evidence="1 7">Cell membrane</location>
        <topology evidence="1 7">Multi-pass membrane protein</topology>
    </subcellularLocation>
</comment>
<dbReference type="PANTHER" id="PTHR43005:SF2">
    <property type="entry name" value="INTEGRAL MEMBRANE SUGAR TRANSPORT PROTEIN"/>
    <property type="match status" value="1"/>
</dbReference>
<keyword evidence="3" id="KW-1003">Cell membrane</keyword>
<dbReference type="CDD" id="cd06261">
    <property type="entry name" value="TM_PBP2"/>
    <property type="match status" value="1"/>
</dbReference>
<comment type="similarity">
    <text evidence="7">Belongs to the binding-protein-dependent transport system permease family.</text>
</comment>
<dbReference type="GO" id="GO:0005886">
    <property type="term" value="C:plasma membrane"/>
    <property type="evidence" value="ECO:0007669"/>
    <property type="project" value="UniProtKB-SubCell"/>
</dbReference>
<dbReference type="Pfam" id="PF00528">
    <property type="entry name" value="BPD_transp_1"/>
    <property type="match status" value="1"/>
</dbReference>
<feature type="transmembrane region" description="Helical" evidence="7">
    <location>
        <begin position="133"/>
        <end position="153"/>
    </location>
</feature>
<feature type="domain" description="ABC transmembrane type-1" evidence="8">
    <location>
        <begin position="96"/>
        <end position="310"/>
    </location>
</feature>
<reference evidence="9" key="1">
    <citation type="submission" date="2020-02" db="EMBL/GenBank/DDBJ databases">
        <authorList>
            <person name="Meier V. D."/>
        </authorList>
    </citation>
    <scope>NUCLEOTIDE SEQUENCE</scope>
    <source>
        <strain evidence="9">AVDCRST_MAG70</strain>
    </source>
</reference>
<dbReference type="SUPFAM" id="SSF161098">
    <property type="entry name" value="MetI-like"/>
    <property type="match status" value="1"/>
</dbReference>
<dbReference type="EMBL" id="CADCWH010000364">
    <property type="protein sequence ID" value="CAA9568375.1"/>
    <property type="molecule type" value="Genomic_DNA"/>
</dbReference>
<evidence type="ECO:0000313" key="9">
    <source>
        <dbReference type="EMBL" id="CAA9568375.1"/>
    </source>
</evidence>
<feature type="transmembrane region" description="Helical" evidence="7">
    <location>
        <begin position="289"/>
        <end position="314"/>
    </location>
</feature>
<evidence type="ECO:0000256" key="6">
    <source>
        <dbReference type="ARBA" id="ARBA00023136"/>
    </source>
</evidence>
<sequence length="319" mass="35053">MAITRPDRVAPVPETASPVTVSRRWSAQQRSEALFALWLVLPALATIAFVAFFPLGRAVWLSLWRINLRFANTPRTWEGVDNYRQILSDDRFFNALRVTGTVAGATVALEFVLGLAIALVINRSFPGRGLTRAAVLVPWALTTVVAAKVWQLVYQTEYGVMNRILSDIGILSSYEPWIASPNLALWAMVGADVWKTTPFVALLLLAGLQLIPSDLNEASALDGATAWQSFWRITLPLLKPTILVALLFRLIDAARMFDLPVVLTNGGPGRATETLTLYSYRTLFQNLSFGYGSALAVTTFVIVLLLCFVFIRVLGAPVG</sequence>
<evidence type="ECO:0000256" key="7">
    <source>
        <dbReference type="RuleBase" id="RU363032"/>
    </source>
</evidence>
<evidence type="ECO:0000256" key="5">
    <source>
        <dbReference type="ARBA" id="ARBA00022989"/>
    </source>
</evidence>
<evidence type="ECO:0000259" key="8">
    <source>
        <dbReference type="PROSITE" id="PS50928"/>
    </source>
</evidence>